<evidence type="ECO:0000256" key="6">
    <source>
        <dbReference type="PROSITE-ProRule" id="PRU10055"/>
    </source>
</evidence>
<organism evidence="9 10">
    <name type="scientific">Aphanomyces euteiches</name>
    <dbReference type="NCBI Taxonomy" id="100861"/>
    <lineage>
        <taxon>Eukaryota</taxon>
        <taxon>Sar</taxon>
        <taxon>Stramenopiles</taxon>
        <taxon>Oomycota</taxon>
        <taxon>Saprolegniomycetes</taxon>
        <taxon>Saprolegniales</taxon>
        <taxon>Verrucalvaceae</taxon>
        <taxon>Aphanomyces</taxon>
    </lineage>
</organism>
<dbReference type="PRINTS" id="PR00131">
    <property type="entry name" value="GLHYDRLASE1"/>
</dbReference>
<evidence type="ECO:0000256" key="1">
    <source>
        <dbReference type="ARBA" id="ARBA00000448"/>
    </source>
</evidence>
<reference evidence="9 10" key="1">
    <citation type="submission" date="2019-07" db="EMBL/GenBank/DDBJ databases">
        <title>Genomics analysis of Aphanomyces spp. identifies a new class of oomycete effector associated with host adaptation.</title>
        <authorList>
            <person name="Gaulin E."/>
        </authorList>
    </citation>
    <scope>NUCLEOTIDE SEQUENCE [LARGE SCALE GENOMIC DNA]</scope>
    <source>
        <strain evidence="9 10">ATCC 201684</strain>
    </source>
</reference>
<dbReference type="InterPro" id="IPR017853">
    <property type="entry name" value="GH"/>
</dbReference>
<dbReference type="PROSITE" id="PS00572">
    <property type="entry name" value="GLYCOSYL_HYDROL_F1_1"/>
    <property type="match status" value="1"/>
</dbReference>
<dbReference type="InterPro" id="IPR033132">
    <property type="entry name" value="GH_1_N_CS"/>
</dbReference>
<accession>A0A6G0WQK3</accession>
<dbReference type="GO" id="GO:0016052">
    <property type="term" value="P:carbohydrate catabolic process"/>
    <property type="evidence" value="ECO:0007669"/>
    <property type="project" value="UniProtKB-ARBA"/>
</dbReference>
<keyword evidence="4 8" id="KW-0378">Hydrolase</keyword>
<comment type="catalytic activity">
    <reaction evidence="1">
        <text>Hydrolysis of terminal, non-reducing beta-D-glucosyl residues with release of beta-D-glucose.</text>
        <dbReference type="EC" id="3.2.1.21"/>
    </reaction>
</comment>
<name>A0A6G0WQK3_9STRA</name>
<evidence type="ECO:0000256" key="5">
    <source>
        <dbReference type="ARBA" id="ARBA00023295"/>
    </source>
</evidence>
<comment type="caution">
    <text evidence="9">The sequence shown here is derived from an EMBL/GenBank/DDBJ whole genome shotgun (WGS) entry which is preliminary data.</text>
</comment>
<evidence type="ECO:0000256" key="8">
    <source>
        <dbReference type="RuleBase" id="RU004468"/>
    </source>
</evidence>
<evidence type="ECO:0000256" key="4">
    <source>
        <dbReference type="ARBA" id="ARBA00022801"/>
    </source>
</evidence>
<dbReference type="InterPro" id="IPR001360">
    <property type="entry name" value="Glyco_hydro_1"/>
</dbReference>
<dbReference type="Pfam" id="PF00232">
    <property type="entry name" value="Glyco_hydro_1"/>
    <property type="match status" value="1"/>
</dbReference>
<evidence type="ECO:0000256" key="3">
    <source>
        <dbReference type="ARBA" id="ARBA00012744"/>
    </source>
</evidence>
<keyword evidence="5 8" id="KW-0326">Glycosidase</keyword>
<dbReference type="FunFam" id="3.20.20.80:FF:000011">
    <property type="entry name" value="Cytosolic beta-glucosidase"/>
    <property type="match status" value="1"/>
</dbReference>
<dbReference type="PANTHER" id="PTHR10353:SF36">
    <property type="entry name" value="LP05116P"/>
    <property type="match status" value="1"/>
</dbReference>
<evidence type="ECO:0000256" key="7">
    <source>
        <dbReference type="RuleBase" id="RU003690"/>
    </source>
</evidence>
<comment type="similarity">
    <text evidence="2 7">Belongs to the glycosyl hydrolase 1 family.</text>
</comment>
<dbReference type="AlphaFoldDB" id="A0A6G0WQK3"/>
<dbReference type="Gene3D" id="3.20.20.80">
    <property type="entry name" value="Glycosidases"/>
    <property type="match status" value="1"/>
</dbReference>
<evidence type="ECO:0000313" key="10">
    <source>
        <dbReference type="Proteomes" id="UP000481153"/>
    </source>
</evidence>
<dbReference type="EMBL" id="VJMJ01000162">
    <property type="protein sequence ID" value="KAF0729709.1"/>
    <property type="molecule type" value="Genomic_DNA"/>
</dbReference>
<dbReference type="GO" id="GO:0008422">
    <property type="term" value="F:beta-glucosidase activity"/>
    <property type="evidence" value="ECO:0007669"/>
    <property type="project" value="UniProtKB-EC"/>
</dbReference>
<feature type="active site" description="Nucleophile" evidence="6">
    <location>
        <position position="411"/>
    </location>
</feature>
<dbReference type="InterPro" id="IPR018120">
    <property type="entry name" value="Glyco_hydro_1_AS"/>
</dbReference>
<dbReference type="PROSITE" id="PS00653">
    <property type="entry name" value="GLYCOSYL_HYDROL_F1_2"/>
    <property type="match status" value="1"/>
</dbReference>
<sequence length="526" mass="58950">MPSNRRFDDMTSWTEAGCLGISCHFPISSTTSMTQERQFPDGFKWGASTAAYQIEGGWNEGGRGMSIWDAFSKIPGKTANGETGDVAIDHFHLYKDDIKLMAALGLKNYRLSFSWTRILPTGKTDVVNEEGIAFYNSLIDELVAHGIEPMVTLFHFDFPLALQLEHDGWLRQDNFVVDAFADYARLCFTRFGDRVKYWLTINEPHISTVLGYSIGVGAPGRKSPTEPYHVGHKLLIAHATAVDIYRKDFKPTQNGQIGIALDGDFRVPKPSDDPEQFKLNQDAAERGRLFWIGWFADPIYFGDYPDVMKQRVGDRLPKFTEEESALVKGSNDFFALNHYSTAYAEPSEDYLENSGAAVRPSVWADAGVKLSDDPSWHKTDLNWSAVPWGFRRVLTWIQDRYAPQGGIYVTENGAAIADFDRAAAENDTLRVQFYESYIVEMHKAITEDKADVRGYFAWSLFDNYEWGAGYSKRFGIVWVDYATQERVPKASAKFLGQVWKGNAITEQDDNAIAVAAAASSVGVAAP</sequence>
<dbReference type="EC" id="3.2.1.21" evidence="3"/>
<dbReference type="PANTHER" id="PTHR10353">
    <property type="entry name" value="GLYCOSYL HYDROLASE"/>
    <property type="match status" value="1"/>
</dbReference>
<proteinExistence type="inferred from homology"/>
<keyword evidence="10" id="KW-1185">Reference proteome</keyword>
<dbReference type="SUPFAM" id="SSF51445">
    <property type="entry name" value="(Trans)glycosidases"/>
    <property type="match status" value="1"/>
</dbReference>
<gene>
    <name evidence="9" type="ORF">Ae201684_012769</name>
</gene>
<evidence type="ECO:0000256" key="2">
    <source>
        <dbReference type="ARBA" id="ARBA00010838"/>
    </source>
</evidence>
<dbReference type="Proteomes" id="UP000481153">
    <property type="component" value="Unassembled WGS sequence"/>
</dbReference>
<evidence type="ECO:0000313" key="9">
    <source>
        <dbReference type="EMBL" id="KAF0729709.1"/>
    </source>
</evidence>
<dbReference type="VEuPathDB" id="FungiDB:AeMF1_006276"/>
<protein>
    <recommendedName>
        <fullName evidence="3">beta-glucosidase</fullName>
        <ecNumber evidence="3">3.2.1.21</ecNumber>
    </recommendedName>
</protein>